<protein>
    <submittedName>
        <fullName evidence="2">Metal-sulfur cluster assembly factor</fullName>
    </submittedName>
</protein>
<comment type="caution">
    <text evidence="2">The sequence shown here is derived from an EMBL/GenBank/DDBJ whole genome shotgun (WGS) entry which is preliminary data.</text>
</comment>
<dbReference type="InterPro" id="IPR034904">
    <property type="entry name" value="FSCA_dom_sf"/>
</dbReference>
<sequence length="115" mass="12623">MDRELLIDALRGVYDPCCQDRGVSIVDMGVVEDVRQSGAHVEVDLIPTTGWCPFVANMSAAIPEALIALDGVETVEVKVVWEPAWTPDRLSESARAKLTMPLEELEPYRLARSAA</sequence>
<dbReference type="InterPro" id="IPR052339">
    <property type="entry name" value="Fe-S_Maturation_MIP18"/>
</dbReference>
<dbReference type="PANTHER" id="PTHR42831:SF1">
    <property type="entry name" value="FE-S PROTEIN MATURATION AUXILIARY FACTOR YITW"/>
    <property type="match status" value="1"/>
</dbReference>
<name>A0A9X3N0D1_9ACTN</name>
<dbReference type="RefSeq" id="WP_270045364.1">
    <property type="nucleotide sequence ID" value="NZ_JAPDOD010000058.1"/>
</dbReference>
<accession>A0A9X3N0D1</accession>
<dbReference type="PANTHER" id="PTHR42831">
    <property type="entry name" value="FE-S PROTEIN MATURATION AUXILIARY FACTOR YITW"/>
    <property type="match status" value="1"/>
</dbReference>
<dbReference type="InterPro" id="IPR002744">
    <property type="entry name" value="MIP18-like"/>
</dbReference>
<evidence type="ECO:0000313" key="3">
    <source>
        <dbReference type="Proteomes" id="UP001149140"/>
    </source>
</evidence>
<dbReference type="Gene3D" id="3.30.300.130">
    <property type="entry name" value="Fe-S cluster assembly (FSCA)"/>
    <property type="match status" value="1"/>
</dbReference>
<dbReference type="AlphaFoldDB" id="A0A9X3N0D1"/>
<keyword evidence="3" id="KW-1185">Reference proteome</keyword>
<dbReference type="SUPFAM" id="SSF117916">
    <property type="entry name" value="Fe-S cluster assembly (FSCA) domain-like"/>
    <property type="match status" value="1"/>
</dbReference>
<evidence type="ECO:0000259" key="1">
    <source>
        <dbReference type="Pfam" id="PF01883"/>
    </source>
</evidence>
<reference evidence="2" key="1">
    <citation type="submission" date="2022-10" db="EMBL/GenBank/DDBJ databases">
        <title>The WGS of Solirubrobacter ginsenosidimutans DSM 21036.</title>
        <authorList>
            <person name="Jiang Z."/>
        </authorList>
    </citation>
    <scope>NUCLEOTIDE SEQUENCE</scope>
    <source>
        <strain evidence="2">DSM 21036</strain>
    </source>
</reference>
<gene>
    <name evidence="2" type="ORF">OM076_37920</name>
</gene>
<feature type="domain" description="MIP18 family-like" evidence="1">
    <location>
        <begin position="7"/>
        <end position="77"/>
    </location>
</feature>
<dbReference type="EMBL" id="JAPDOD010000058">
    <property type="protein sequence ID" value="MDA0166104.1"/>
    <property type="molecule type" value="Genomic_DNA"/>
</dbReference>
<proteinExistence type="predicted"/>
<organism evidence="2 3">
    <name type="scientific">Solirubrobacter ginsenosidimutans</name>
    <dbReference type="NCBI Taxonomy" id="490573"/>
    <lineage>
        <taxon>Bacteria</taxon>
        <taxon>Bacillati</taxon>
        <taxon>Actinomycetota</taxon>
        <taxon>Thermoleophilia</taxon>
        <taxon>Solirubrobacterales</taxon>
        <taxon>Solirubrobacteraceae</taxon>
        <taxon>Solirubrobacter</taxon>
    </lineage>
</organism>
<dbReference type="Proteomes" id="UP001149140">
    <property type="component" value="Unassembled WGS sequence"/>
</dbReference>
<evidence type="ECO:0000313" key="2">
    <source>
        <dbReference type="EMBL" id="MDA0166104.1"/>
    </source>
</evidence>
<dbReference type="Pfam" id="PF01883">
    <property type="entry name" value="FeS_assembly_P"/>
    <property type="match status" value="1"/>
</dbReference>